<feature type="compositionally biased region" description="Acidic residues" evidence="4">
    <location>
        <begin position="80"/>
        <end position="90"/>
    </location>
</feature>
<dbReference type="Pfam" id="PF00249">
    <property type="entry name" value="Myb_DNA-binding"/>
    <property type="match status" value="2"/>
</dbReference>
<evidence type="ECO:0000256" key="4">
    <source>
        <dbReference type="SAM" id="MobiDB-lite"/>
    </source>
</evidence>
<dbReference type="InterPro" id="IPR046775">
    <property type="entry name" value="DMTF1_N"/>
</dbReference>
<proteinExistence type="predicted"/>
<reference evidence="8" key="1">
    <citation type="submission" date="2025-08" db="UniProtKB">
        <authorList>
            <consortium name="RefSeq"/>
        </authorList>
    </citation>
    <scope>IDENTIFICATION</scope>
</reference>
<sequence>MYSEESCASVSLLGSAADAQAWRRSSLDDLGVMLLARARRHLSMSTVEEDSDTVTVETVNSVTFTQDTDGNLILHCPQNDPDEIDSEDSTEPPQKRLCLSSEDDQSIDDSTPCISVVALPLSENEQSFEVTMTATTEVADDELSEGTVTQIQILQNDQLDEISPLGTEEVSAVSQAWFTTKEDKDSLTNKGHKWKQGMWSKEEIDILMNNIERYLKARGIKDATEIIFEMSKDERKDFYRTIAWGLNRPLFAVYRRVLRMYDDRNHVGKYTPEEIEKLKELRIKHGNDWATIGAALGRSASSVKDRCRLMKDTCNTGKWTEEEEKRLAEVVHELTSTEPGDIVTQGVSWAAVAERVGTRSEKQCRSKWLNYLNWKQSGGTEWTKEDEINLILRIAELDVADENDINWDLLAEGWSSVRSPQWLRSKWWTIKRQIANHKDVSFPASTDSPAASVDSETITLNSGTLQTFEILPSFHLQPTGTPGTYLLQTSASQGLPLTLTTSPTVTLAAAAPASPEQIIVHALSPEHVLNTSDNVTVQCHTPRVIIQTVAAEDFTSSIPQAELTADSDLHAADFPEPPDALEADTFPDEIPRPKMTRQPPFNTHVSKFSNQNSTELMNSVMVRTEEEMADTDLKQEEPPSDLASAYVSEDLESPTIVHQVHQTIDDETILIVPSPHGFIQASDVIDTESVLPLTTLTDPIFQHHQEESNMIGSSLGSPVSEDSKDVEDLVNCH</sequence>
<evidence type="ECO:0000259" key="6">
    <source>
        <dbReference type="PROSITE" id="PS51294"/>
    </source>
</evidence>
<organism evidence="7 8">
    <name type="scientific">Microtus ochrogaster</name>
    <name type="common">Prairie vole</name>
    <dbReference type="NCBI Taxonomy" id="79684"/>
    <lineage>
        <taxon>Eukaryota</taxon>
        <taxon>Metazoa</taxon>
        <taxon>Chordata</taxon>
        <taxon>Craniata</taxon>
        <taxon>Vertebrata</taxon>
        <taxon>Euteleostomi</taxon>
        <taxon>Mammalia</taxon>
        <taxon>Eutheria</taxon>
        <taxon>Euarchontoglires</taxon>
        <taxon>Glires</taxon>
        <taxon>Rodentia</taxon>
        <taxon>Myomorpha</taxon>
        <taxon>Muroidea</taxon>
        <taxon>Cricetidae</taxon>
        <taxon>Arvicolinae</taxon>
        <taxon>Microtus</taxon>
    </lineage>
</organism>
<evidence type="ECO:0000313" key="7">
    <source>
        <dbReference type="Proteomes" id="UP000694915"/>
    </source>
</evidence>
<evidence type="ECO:0000313" key="8">
    <source>
        <dbReference type="RefSeq" id="XP_013205895.1"/>
    </source>
</evidence>
<accession>A0ABM1APK9</accession>
<dbReference type="SUPFAM" id="SSF46689">
    <property type="entry name" value="Homeodomain-like"/>
    <property type="match status" value="2"/>
</dbReference>
<dbReference type="Proteomes" id="UP000694915">
    <property type="component" value="Chromosome 26"/>
</dbReference>
<dbReference type="Pfam" id="PF20588">
    <property type="entry name" value="DMTF1_N"/>
    <property type="match status" value="1"/>
</dbReference>
<dbReference type="PANTHER" id="PTHR46380">
    <property type="entry name" value="CYCLIN-D-BINDING MYB-LIKE TRANSCRIPTION FACTOR 1"/>
    <property type="match status" value="1"/>
</dbReference>
<keyword evidence="3" id="KW-0539">Nucleus</keyword>
<dbReference type="SMART" id="SM00717">
    <property type="entry name" value="SANT"/>
    <property type="match status" value="3"/>
</dbReference>
<dbReference type="InterPro" id="IPR009057">
    <property type="entry name" value="Homeodomain-like_sf"/>
</dbReference>
<dbReference type="Gene3D" id="1.10.10.60">
    <property type="entry name" value="Homeodomain-like"/>
    <property type="match status" value="2"/>
</dbReference>
<feature type="region of interest" description="Disordered" evidence="4">
    <location>
        <begin position="77"/>
        <end position="104"/>
    </location>
</feature>
<evidence type="ECO:0000259" key="5">
    <source>
        <dbReference type="PROSITE" id="PS50090"/>
    </source>
</evidence>
<comment type="subcellular location">
    <subcellularLocation>
        <location evidence="1">Nucleus</location>
    </subcellularLocation>
</comment>
<dbReference type="RefSeq" id="XP_013205895.1">
    <property type="nucleotide sequence ID" value="XM_013350441.2"/>
</dbReference>
<dbReference type="GeneID" id="101995571"/>
<protein>
    <submittedName>
        <fullName evidence="8">Cyclin-D-binding Myb-like transcription factor 1 isoform X4</fullName>
    </submittedName>
</protein>
<evidence type="ECO:0000256" key="3">
    <source>
        <dbReference type="ARBA" id="ARBA00023242"/>
    </source>
</evidence>
<feature type="compositionally biased region" description="Polar residues" evidence="4">
    <location>
        <begin position="599"/>
        <end position="614"/>
    </location>
</feature>
<name>A0ABM1APK9_MICOH</name>
<dbReference type="PANTHER" id="PTHR46380:SF1">
    <property type="entry name" value="CYCLIN-D-BINDING MYB-LIKE TRANSCRIPTION FACTOR 1"/>
    <property type="match status" value="1"/>
</dbReference>
<dbReference type="InterPro" id="IPR051651">
    <property type="entry name" value="DMTF1_DNA-bind_reg"/>
</dbReference>
<evidence type="ECO:0000256" key="1">
    <source>
        <dbReference type="ARBA" id="ARBA00004123"/>
    </source>
</evidence>
<dbReference type="InterPro" id="IPR017930">
    <property type="entry name" value="Myb_dom"/>
</dbReference>
<feature type="region of interest" description="Disordered" evidence="4">
    <location>
        <begin position="570"/>
        <end position="614"/>
    </location>
</feature>
<feature type="domain" description="Myb-like" evidence="5">
    <location>
        <begin position="311"/>
        <end position="372"/>
    </location>
</feature>
<dbReference type="CDD" id="cd00167">
    <property type="entry name" value="SANT"/>
    <property type="match status" value="3"/>
</dbReference>
<feature type="domain" description="HTH myb-type" evidence="6">
    <location>
        <begin position="311"/>
        <end position="376"/>
    </location>
</feature>
<feature type="region of interest" description="Disordered" evidence="4">
    <location>
        <begin position="710"/>
        <end position="733"/>
    </location>
</feature>
<evidence type="ECO:0000256" key="2">
    <source>
        <dbReference type="ARBA" id="ARBA00023125"/>
    </source>
</evidence>
<dbReference type="InterPro" id="IPR001005">
    <property type="entry name" value="SANT/Myb"/>
</dbReference>
<dbReference type="PROSITE" id="PS51294">
    <property type="entry name" value="HTH_MYB"/>
    <property type="match status" value="1"/>
</dbReference>
<keyword evidence="7" id="KW-1185">Reference proteome</keyword>
<dbReference type="PROSITE" id="PS50090">
    <property type="entry name" value="MYB_LIKE"/>
    <property type="match status" value="1"/>
</dbReference>
<gene>
    <name evidence="8" type="primary">Dmtf1</name>
</gene>
<keyword evidence="2" id="KW-0238">DNA-binding</keyword>